<keyword evidence="3" id="KW-0812">Transmembrane</keyword>
<proteinExistence type="predicted"/>
<dbReference type="Proteomes" id="UP000813462">
    <property type="component" value="Unassembled WGS sequence"/>
</dbReference>
<dbReference type="PANTHER" id="PTHR48010">
    <property type="entry name" value="OS05G0588300 PROTEIN"/>
    <property type="match status" value="1"/>
</dbReference>
<gene>
    <name evidence="4" type="ORF">FEM48_Zijuj02G0028000</name>
</gene>
<dbReference type="FunFam" id="3.80.10.10:FF:000383">
    <property type="entry name" value="Leucine-rich repeat receptor protein kinase EMS1"/>
    <property type="match status" value="1"/>
</dbReference>
<dbReference type="SUPFAM" id="SSF52058">
    <property type="entry name" value="L domain-like"/>
    <property type="match status" value="1"/>
</dbReference>
<dbReference type="Gene3D" id="3.80.10.10">
    <property type="entry name" value="Ribonuclease Inhibitor"/>
    <property type="match status" value="1"/>
</dbReference>
<name>A0A978VT63_ZIZJJ</name>
<evidence type="ECO:0000313" key="5">
    <source>
        <dbReference type="Proteomes" id="UP000813462"/>
    </source>
</evidence>
<dbReference type="AlphaFoldDB" id="A0A978VT63"/>
<dbReference type="Pfam" id="PF00560">
    <property type="entry name" value="LRR_1"/>
    <property type="match status" value="1"/>
</dbReference>
<comment type="caution">
    <text evidence="4">The sequence shown here is derived from an EMBL/GenBank/DDBJ whole genome shotgun (WGS) entry which is preliminary data.</text>
</comment>
<sequence>MALVHPNMLLNLSSSLTSLNVVGSGIRGNFPAAYSRSLPNLQLLELSENIDLTGSLREFNWTISLKYLDLSFCGFTGVLPKSRGNLTKITHIFLQYNSFGGEIPAASISNLAQLQFLNLLGNNFQGRIPNAFENLSKLTFINLEGNRFTGILLNNFSGPFPTAYVKSFHAMMNVSAGSEEPPSSTSFEQEDEMEHESLFNWRAISLGYACGIVYGVVMGYFLFYRGGHRWFLCIYLYTILYVISKTQVTCGKSSQDEPTEVDAFHKSYLGFEYETSLNA</sequence>
<protein>
    <submittedName>
        <fullName evidence="4">Uncharacterized protein</fullName>
    </submittedName>
</protein>
<organism evidence="4 5">
    <name type="scientific">Ziziphus jujuba var. spinosa</name>
    <dbReference type="NCBI Taxonomy" id="714518"/>
    <lineage>
        <taxon>Eukaryota</taxon>
        <taxon>Viridiplantae</taxon>
        <taxon>Streptophyta</taxon>
        <taxon>Embryophyta</taxon>
        <taxon>Tracheophyta</taxon>
        <taxon>Spermatophyta</taxon>
        <taxon>Magnoliopsida</taxon>
        <taxon>eudicotyledons</taxon>
        <taxon>Gunneridae</taxon>
        <taxon>Pentapetalae</taxon>
        <taxon>rosids</taxon>
        <taxon>fabids</taxon>
        <taxon>Rosales</taxon>
        <taxon>Rhamnaceae</taxon>
        <taxon>Paliureae</taxon>
        <taxon>Ziziphus</taxon>
    </lineage>
</organism>
<keyword evidence="3" id="KW-1133">Transmembrane helix</keyword>
<evidence type="ECO:0000256" key="2">
    <source>
        <dbReference type="ARBA" id="ARBA00022737"/>
    </source>
</evidence>
<dbReference type="InterPro" id="IPR001611">
    <property type="entry name" value="Leu-rich_rpt"/>
</dbReference>
<feature type="transmembrane region" description="Helical" evidence="3">
    <location>
        <begin position="203"/>
        <end position="222"/>
    </location>
</feature>
<reference evidence="4" key="1">
    <citation type="journal article" date="2021" name="Front. Plant Sci.">
        <title>Chromosome-Scale Genome Assembly for Chinese Sour Jujube and Insights Into Its Genome Evolution and Domestication Signature.</title>
        <authorList>
            <person name="Shen L.-Y."/>
            <person name="Luo H."/>
            <person name="Wang X.-L."/>
            <person name="Wang X.-M."/>
            <person name="Qiu X.-J."/>
            <person name="Liu H."/>
            <person name="Zhou S.-S."/>
            <person name="Jia K.-H."/>
            <person name="Nie S."/>
            <person name="Bao Y.-T."/>
            <person name="Zhang R.-G."/>
            <person name="Yun Q.-Z."/>
            <person name="Chai Y.-H."/>
            <person name="Lu J.-Y."/>
            <person name="Li Y."/>
            <person name="Zhao S.-W."/>
            <person name="Mao J.-F."/>
            <person name="Jia S.-G."/>
            <person name="Mao Y.-M."/>
        </authorList>
    </citation>
    <scope>NUCLEOTIDE SEQUENCE</scope>
    <source>
        <strain evidence="4">AT0</strain>
        <tissue evidence="4">Leaf</tissue>
    </source>
</reference>
<dbReference type="Pfam" id="PF13855">
    <property type="entry name" value="LRR_8"/>
    <property type="match status" value="1"/>
</dbReference>
<evidence type="ECO:0000256" key="3">
    <source>
        <dbReference type="SAM" id="Phobius"/>
    </source>
</evidence>
<accession>A0A978VT63</accession>
<evidence type="ECO:0000313" key="4">
    <source>
        <dbReference type="EMBL" id="KAH7542008.1"/>
    </source>
</evidence>
<dbReference type="InterPro" id="IPR050994">
    <property type="entry name" value="At_inactive_RLKs"/>
</dbReference>
<keyword evidence="3" id="KW-0472">Membrane</keyword>
<dbReference type="PANTHER" id="PTHR48010:SF55">
    <property type="entry name" value="OS01G0607900 PROTEIN"/>
    <property type="match status" value="1"/>
</dbReference>
<keyword evidence="1" id="KW-0433">Leucine-rich repeat</keyword>
<dbReference type="InterPro" id="IPR032675">
    <property type="entry name" value="LRR_dom_sf"/>
</dbReference>
<dbReference type="EMBL" id="JAEACU010000002">
    <property type="protein sequence ID" value="KAH7542008.1"/>
    <property type="molecule type" value="Genomic_DNA"/>
</dbReference>
<feature type="transmembrane region" description="Helical" evidence="3">
    <location>
        <begin position="228"/>
        <end position="244"/>
    </location>
</feature>
<keyword evidence="2" id="KW-0677">Repeat</keyword>
<evidence type="ECO:0000256" key="1">
    <source>
        <dbReference type="ARBA" id="ARBA00022614"/>
    </source>
</evidence>